<comment type="caution">
    <text evidence="5">The sequence shown here is derived from an EMBL/GenBank/DDBJ whole genome shotgun (WGS) entry which is preliminary data.</text>
</comment>
<feature type="region of interest" description="Disordered" evidence="3">
    <location>
        <begin position="418"/>
        <end position="503"/>
    </location>
</feature>
<dbReference type="InterPro" id="IPR006600">
    <property type="entry name" value="HTH_CenpB_DNA-bd_dom"/>
</dbReference>
<feature type="non-terminal residue" evidence="5">
    <location>
        <position position="853"/>
    </location>
</feature>
<feature type="compositionally biased region" description="Acidic residues" evidence="3">
    <location>
        <begin position="465"/>
        <end position="492"/>
    </location>
</feature>
<keyword evidence="1" id="KW-0238">DNA-binding</keyword>
<dbReference type="PANTHER" id="PTHR19303:SF74">
    <property type="entry name" value="POGO TRANSPOSABLE ELEMENT WITH KRAB DOMAIN"/>
    <property type="match status" value="1"/>
</dbReference>
<feature type="compositionally biased region" description="Basic residues" evidence="3">
    <location>
        <begin position="572"/>
        <end position="581"/>
    </location>
</feature>
<dbReference type="InterPro" id="IPR050863">
    <property type="entry name" value="CenT-Element_Derived"/>
</dbReference>
<dbReference type="OrthoDB" id="2740399at2759"/>
<name>A0A4Y9ZJB6_9AGAM</name>
<dbReference type="Gene3D" id="3.30.420.10">
    <property type="entry name" value="Ribonuclease H-like superfamily/Ribonuclease H"/>
    <property type="match status" value="1"/>
</dbReference>
<proteinExistence type="predicted"/>
<evidence type="ECO:0000256" key="1">
    <source>
        <dbReference type="ARBA" id="ARBA00023125"/>
    </source>
</evidence>
<sequence length="853" mass="95472">MPKAKALQQKKQTLKRHHPYTQETLAEACLFLDENPGLLSYKDASVKYGIPHSTLYDRHHGTHTTVRDAHMKQQRLTPDQEAVLCDWLEHLVDQGRPLNKRDILNIVKLLCGVEPGGRWVSRFLERHPEIVLGKPSGLDPKRAQAFNRPVVMRYFALLCEIMAKYNIPWSHVWNMDEKGIQRGGGRKLQAIKYFVSRGRRPKYKLRSANLELVTIIECVCADGSSLQPGFVFSGKEFQSDWFDVHPDIVISMLPNGWTDEFICTEWFRQSFIPQTKAHTESSAPILLLVDGHGSHVTAEMRRLAMDNNIHLFCLPPHTTHRLQPLDVGVFGPLQTEWQNRCNEVLAETGSEVARGDLVREYCQVREKKFTAETILKAWHSSGLNPIDPDIFTDFHFAPSMSSSTLGHLPASFPTYDPFFVQNADDSDPENDERDGAGTTPSAEPDDGHMVMNMSDEDGNARDESSDSDSDDEADEVEQGQDEDNREDCPDENGEPKPDEVPGMVPAEEVREVNDADMTATDAASNGTPVVEDNTTEAVCQKSVSDEDTTEGTHLSKSRSNSPHLNRTQSHMARPRAGRTRPKTMLQELAEERQKNRKLEAEKAMVYSRLERAEAHCKLAKWEIGCVKKQLNQKKKPKKKNLIWDARCLTSGVGAAACNTLEEARRAKEAEKEEGHARKAQEEATRKEHREQRVGDSSFAFTGSLSSKSKPLLEDTASDLRLNATGTKDAIRTAIKSHLLAHPELKDNPRYKAIYPGTRARKRTLPLDLHDENQPPAAQRLRTDITHPAHDILPVPDKEAAGPSHSPANATFATSSFPASANMAVARPASFIAPPDSLPHDLEFTFTNTDSNID</sequence>
<gene>
    <name evidence="5" type="ORF">EWM64_g10473</name>
</gene>
<feature type="coiled-coil region" evidence="2">
    <location>
        <begin position="588"/>
        <end position="615"/>
    </location>
</feature>
<reference evidence="5 6" key="1">
    <citation type="submission" date="2019-02" db="EMBL/GenBank/DDBJ databases">
        <title>Genome sequencing of the rare red list fungi Hericium alpestre (H. flagellum).</title>
        <authorList>
            <person name="Buettner E."/>
            <person name="Kellner H."/>
        </authorList>
    </citation>
    <scope>NUCLEOTIDE SEQUENCE [LARGE SCALE GENOMIC DNA]</scope>
    <source>
        <strain evidence="5 6">DSM 108284</strain>
    </source>
</reference>
<dbReference type="AlphaFoldDB" id="A0A4Y9ZJB6"/>
<feature type="compositionally biased region" description="Polar residues" evidence="3">
    <location>
        <begin position="844"/>
        <end position="853"/>
    </location>
</feature>
<evidence type="ECO:0000313" key="6">
    <source>
        <dbReference type="Proteomes" id="UP000298061"/>
    </source>
</evidence>
<dbReference type="EMBL" id="SFCI01002758">
    <property type="protein sequence ID" value="TFY73539.1"/>
    <property type="molecule type" value="Genomic_DNA"/>
</dbReference>
<evidence type="ECO:0000256" key="3">
    <source>
        <dbReference type="SAM" id="MobiDB-lite"/>
    </source>
</evidence>
<feature type="region of interest" description="Disordered" evidence="3">
    <location>
        <begin position="830"/>
        <end position="853"/>
    </location>
</feature>
<dbReference type="InterPro" id="IPR009057">
    <property type="entry name" value="Homeodomain-like_sf"/>
</dbReference>
<dbReference type="GO" id="GO:0005634">
    <property type="term" value="C:nucleus"/>
    <property type="evidence" value="ECO:0007669"/>
    <property type="project" value="TreeGrafter"/>
</dbReference>
<dbReference type="InterPro" id="IPR036397">
    <property type="entry name" value="RNaseH_sf"/>
</dbReference>
<dbReference type="Pfam" id="PF03184">
    <property type="entry name" value="DDE_1"/>
    <property type="match status" value="1"/>
</dbReference>
<evidence type="ECO:0000313" key="5">
    <source>
        <dbReference type="EMBL" id="TFY73539.1"/>
    </source>
</evidence>
<keyword evidence="6" id="KW-1185">Reference proteome</keyword>
<dbReference type="GO" id="GO:0003677">
    <property type="term" value="F:DNA binding"/>
    <property type="evidence" value="ECO:0007669"/>
    <property type="project" value="UniProtKB-KW"/>
</dbReference>
<protein>
    <recommendedName>
        <fullName evidence="4">HTH CENPB-type domain-containing protein</fullName>
    </recommendedName>
</protein>
<feature type="compositionally biased region" description="Basic and acidic residues" evidence="3">
    <location>
        <begin position="789"/>
        <end position="799"/>
    </location>
</feature>
<dbReference type="Proteomes" id="UP000298061">
    <property type="component" value="Unassembled WGS sequence"/>
</dbReference>
<dbReference type="Gene3D" id="1.10.10.60">
    <property type="entry name" value="Homeodomain-like"/>
    <property type="match status" value="1"/>
</dbReference>
<feature type="domain" description="HTH CENPB-type" evidence="4">
    <location>
        <begin position="68"/>
        <end position="133"/>
    </location>
</feature>
<organism evidence="5 6">
    <name type="scientific">Hericium alpestre</name>
    <dbReference type="NCBI Taxonomy" id="135208"/>
    <lineage>
        <taxon>Eukaryota</taxon>
        <taxon>Fungi</taxon>
        <taxon>Dikarya</taxon>
        <taxon>Basidiomycota</taxon>
        <taxon>Agaricomycotina</taxon>
        <taxon>Agaricomycetes</taxon>
        <taxon>Russulales</taxon>
        <taxon>Hericiaceae</taxon>
        <taxon>Hericium</taxon>
    </lineage>
</organism>
<feature type="compositionally biased region" description="Polar residues" evidence="3">
    <location>
        <begin position="551"/>
        <end position="570"/>
    </location>
</feature>
<dbReference type="InterPro" id="IPR004875">
    <property type="entry name" value="DDE_SF_endonuclease_dom"/>
</dbReference>
<dbReference type="SMART" id="SM00674">
    <property type="entry name" value="CENPB"/>
    <property type="match status" value="1"/>
</dbReference>
<evidence type="ECO:0000256" key="2">
    <source>
        <dbReference type="SAM" id="Coils"/>
    </source>
</evidence>
<dbReference type="SUPFAM" id="SSF46689">
    <property type="entry name" value="Homeodomain-like"/>
    <property type="match status" value="1"/>
</dbReference>
<feature type="region of interest" description="Disordered" evidence="3">
    <location>
        <begin position="520"/>
        <end position="581"/>
    </location>
</feature>
<dbReference type="PROSITE" id="PS51253">
    <property type="entry name" value="HTH_CENPB"/>
    <property type="match status" value="1"/>
</dbReference>
<keyword evidence="2" id="KW-0175">Coiled coil</keyword>
<evidence type="ECO:0000259" key="4">
    <source>
        <dbReference type="PROSITE" id="PS51253"/>
    </source>
</evidence>
<feature type="region of interest" description="Disordered" evidence="3">
    <location>
        <begin position="789"/>
        <end position="812"/>
    </location>
</feature>
<feature type="region of interest" description="Disordered" evidence="3">
    <location>
        <begin position="668"/>
        <end position="701"/>
    </location>
</feature>
<accession>A0A4Y9ZJB6</accession>
<feature type="compositionally biased region" description="Basic and acidic residues" evidence="3">
    <location>
        <begin position="668"/>
        <end position="693"/>
    </location>
</feature>
<dbReference type="PANTHER" id="PTHR19303">
    <property type="entry name" value="TRANSPOSON"/>
    <property type="match status" value="1"/>
</dbReference>